<keyword evidence="1" id="KW-0812">Transmembrane</keyword>
<accession>A0A068LM40</accession>
<keyword evidence="1" id="KW-0472">Membrane</keyword>
<dbReference type="EMBL" id="KF790730">
    <property type="protein sequence ID" value="AIE47641.1"/>
    <property type="molecule type" value="Genomic_DNA"/>
</dbReference>
<evidence type="ECO:0000313" key="2">
    <source>
        <dbReference type="EMBL" id="AIE47641.1"/>
    </source>
</evidence>
<name>A0A068LM40_9ZZZZ</name>
<proteinExistence type="predicted"/>
<protein>
    <submittedName>
        <fullName evidence="2">Uncharacterized protein</fullName>
    </submittedName>
</protein>
<evidence type="ECO:0000256" key="1">
    <source>
        <dbReference type="SAM" id="Phobius"/>
    </source>
</evidence>
<keyword evidence="1" id="KW-1133">Transmembrane helix</keyword>
<feature type="transmembrane region" description="Helical" evidence="1">
    <location>
        <begin position="47"/>
        <end position="69"/>
    </location>
</feature>
<dbReference type="Pfam" id="PF20207">
    <property type="entry name" value="DUF6568"/>
    <property type="match status" value="1"/>
</dbReference>
<dbReference type="InterPro" id="IPR046698">
    <property type="entry name" value="PedC-like"/>
</dbReference>
<sequence length="204" mass="23245">MPPPVKRTVTKNKVNVKKASVPKTVVKPSVKVENKTKVEDNSLNKDLVMRSILLVSYTLIIVFLVIGFVDSLTSTKQSTQEKVDPVSYLLTKGGLDKSNIIDYKDASFKLSALNGNYFIYITYNDKEVNLFEKELVSLLEEKNIKDKFYYVNIDDIKNDENLVEKVNRIFGFSDALVVKVPTIVYVNSENIVRNENIITRIDDK</sequence>
<reference evidence="2" key="1">
    <citation type="journal article" date="2014" name="BMC Genomics">
        <title>Metasecretome-selective phage display approach for mining the functional potential of a rumen microbial community.</title>
        <authorList>
            <person name="Ciric M."/>
            <person name="Moon C.D."/>
            <person name="Leahy S.C."/>
            <person name="Creevey C.J."/>
            <person name="Altermann E."/>
            <person name="Attwood G.T."/>
            <person name="Rakonjac J."/>
            <person name="Gagic D."/>
        </authorList>
    </citation>
    <scope>NUCLEOTIDE SEQUENCE</scope>
</reference>
<organism evidence="2">
    <name type="scientific">uncultured prokaryote</name>
    <dbReference type="NCBI Taxonomy" id="198431"/>
    <lineage>
        <taxon>unclassified sequences</taxon>
        <taxon>environmental samples</taxon>
    </lineage>
</organism>
<feature type="non-terminal residue" evidence="2">
    <location>
        <position position="204"/>
    </location>
</feature>
<dbReference type="AlphaFoldDB" id="A0A068LM40"/>
<dbReference type="Gene3D" id="3.40.30.10">
    <property type="entry name" value="Glutaredoxin"/>
    <property type="match status" value="1"/>
</dbReference>